<proteinExistence type="predicted"/>
<evidence type="ECO:0000313" key="2">
    <source>
        <dbReference type="EMBL" id="CEM28834.1"/>
    </source>
</evidence>
<evidence type="ECO:0000256" key="1">
    <source>
        <dbReference type="SAM" id="MobiDB-lite"/>
    </source>
</evidence>
<feature type="region of interest" description="Disordered" evidence="1">
    <location>
        <begin position="1"/>
        <end position="29"/>
    </location>
</feature>
<accession>A0A0G4GGS6</accession>
<dbReference type="EMBL" id="CDMY01000661">
    <property type="protein sequence ID" value="CEM28834.1"/>
    <property type="molecule type" value="Genomic_DNA"/>
</dbReference>
<dbReference type="OrthoDB" id="2414723at2759"/>
<sequence length="573" mass="61785">MDNLSHSGFAAAGGSPVEHMSGGYKRPLPAAADGGDGGGLASQLAAVRQQAALIIEEADKIDREISDRVTAMGGTADVTQLPADRMDDKIDINVSGELLRGVKRSALCAVKGTVMATLFDGRFDRAVLRDSEGRIFLPVYPPVFSTMVEQLQGYERGEIDAITLHESNQSDLAYSYWFGRLMHNPLTKRPRAGGAGDGDMMDDIGDDSGAGGGVVGMGKNLLGELEGIDHEKAAEMARLDAIEPMLKTGDVEDDQLLSIVQQTRGVTVTMTQAAAKSLPDGENSTLYGRFTKYDPSTQCGLDDARRVVDIVVRAHQQRRGITAADVRKAMGNTNPKLFRWALDVFGIDADAFLGLAGIQHLQNIKQWAAQIRSFPAFPDIPLDVGGSVLRLYKASVDGWRFGDLLDSVEAHEYELLLLILRAKRTGELLASVVNGKIAVTGPEKKIYSYGAPHAFNFKLTGTAAHPHEGYIGDSGIHLAGLQEKLKMADLANTAGPGLPCVLCTGRFDIGIMAAGAQVPAAPADVPLKRCQASVHKSDDRWGEWERQEARRFLPVSELGFQFELDEMEVLKLS</sequence>
<organism evidence="2 3">
    <name type="scientific">Vitrella brassicaformis (strain CCMP3155)</name>
    <dbReference type="NCBI Taxonomy" id="1169540"/>
    <lineage>
        <taxon>Eukaryota</taxon>
        <taxon>Sar</taxon>
        <taxon>Alveolata</taxon>
        <taxon>Colpodellida</taxon>
        <taxon>Vitrellaceae</taxon>
        <taxon>Vitrella</taxon>
    </lineage>
</organism>
<gene>
    <name evidence="2" type="ORF">Vbra_22289</name>
</gene>
<protein>
    <submittedName>
        <fullName evidence="2">Uncharacterized protein</fullName>
    </submittedName>
</protein>
<reference evidence="2 3" key="1">
    <citation type="submission" date="2014-11" db="EMBL/GenBank/DDBJ databases">
        <authorList>
            <person name="Zhu J."/>
            <person name="Qi W."/>
            <person name="Song R."/>
        </authorList>
    </citation>
    <scope>NUCLEOTIDE SEQUENCE [LARGE SCALE GENOMIC DNA]</scope>
</reference>
<dbReference type="PhylomeDB" id="A0A0G4GGS6"/>
<evidence type="ECO:0000313" key="3">
    <source>
        <dbReference type="Proteomes" id="UP000041254"/>
    </source>
</evidence>
<keyword evidence="3" id="KW-1185">Reference proteome</keyword>
<name>A0A0G4GGS6_VITBC</name>
<dbReference type="VEuPathDB" id="CryptoDB:Vbra_22289"/>
<dbReference type="InParanoid" id="A0A0G4GGS6"/>
<dbReference type="AlphaFoldDB" id="A0A0G4GGS6"/>
<dbReference type="Proteomes" id="UP000041254">
    <property type="component" value="Unassembled WGS sequence"/>
</dbReference>